<evidence type="ECO:0000259" key="3">
    <source>
        <dbReference type="Pfam" id="PF01079"/>
    </source>
</evidence>
<dbReference type="PANTHER" id="PTHR11889">
    <property type="entry name" value="HEDGEHOG"/>
    <property type="match status" value="1"/>
</dbReference>
<keyword evidence="2" id="KW-0472">Membrane</keyword>
<dbReference type="Pfam" id="PF01079">
    <property type="entry name" value="Hint"/>
    <property type="match status" value="1"/>
</dbReference>
<sequence>RRHREQPRLLQRLQHPQLPPPQHQQQPLRQHQQQRRLHRRLQPQLHQVQPHRRLQLQLHQPQRPQLQAQPPQRHQQQRLQPQLQQQHRRHQLQLQRRQHPQPQLLQLQQHQHRRHREQPRLLQRLQHPQLPPPQHQQQPPRQHQQQLLKQPQRQLHLVEGGRRHIKNLKVGDKIWSINDHSYELIEDEIVLMMHNEPNEKVMFYTFQSVEGGQFCLTGSHNIPVFDTIRNKVTMKRADSVTMQDRLIMFGKTVEISNISLTISQGFYAPLTLTGYLMVNNVSTSIFSSNYKASSATLQLVFLPIRIYYHITRWIYGDKYNPFVEIQEGLHPISHFYKEQQAKIRFLLKLPKPFFSTIIIVFILYFIQKLT</sequence>
<feature type="region of interest" description="Disordered" evidence="1">
    <location>
        <begin position="128"/>
        <end position="153"/>
    </location>
</feature>
<accession>A0A820FEG7</accession>
<dbReference type="Gene3D" id="2.170.16.10">
    <property type="entry name" value="Hedgehog/Intein (Hint) domain"/>
    <property type="match status" value="1"/>
</dbReference>
<evidence type="ECO:0000256" key="2">
    <source>
        <dbReference type="SAM" id="Phobius"/>
    </source>
</evidence>
<gene>
    <name evidence="4" type="ORF">OKA104_LOCUS44250</name>
</gene>
<evidence type="ECO:0000256" key="1">
    <source>
        <dbReference type="SAM" id="MobiDB-lite"/>
    </source>
</evidence>
<comment type="caution">
    <text evidence="4">The sequence shown here is derived from an EMBL/GenBank/DDBJ whole genome shotgun (WGS) entry which is preliminary data.</text>
</comment>
<dbReference type="SUPFAM" id="SSF51294">
    <property type="entry name" value="Hedgehog/intein (Hint) domain"/>
    <property type="match status" value="1"/>
</dbReference>
<protein>
    <recommendedName>
        <fullName evidence="3">Hedgehog protein Hint domain-containing protein</fullName>
    </recommendedName>
</protein>
<dbReference type="AlphaFoldDB" id="A0A820FEG7"/>
<dbReference type="GO" id="GO:0016540">
    <property type="term" value="P:protein autoprocessing"/>
    <property type="evidence" value="ECO:0007669"/>
    <property type="project" value="InterPro"/>
</dbReference>
<name>A0A820FEG7_9BILA</name>
<keyword evidence="2" id="KW-1133">Transmembrane helix</keyword>
<feature type="compositionally biased region" description="Low complexity" evidence="1">
    <location>
        <begin position="135"/>
        <end position="153"/>
    </location>
</feature>
<feature type="compositionally biased region" description="Low complexity" evidence="1">
    <location>
        <begin position="60"/>
        <end position="85"/>
    </location>
</feature>
<keyword evidence="2" id="KW-0812">Transmembrane</keyword>
<feature type="compositionally biased region" description="Basic residues" evidence="1">
    <location>
        <begin position="86"/>
        <end position="99"/>
    </location>
</feature>
<evidence type="ECO:0000313" key="5">
    <source>
        <dbReference type="Proteomes" id="UP000663881"/>
    </source>
</evidence>
<dbReference type="Proteomes" id="UP000663881">
    <property type="component" value="Unassembled WGS sequence"/>
</dbReference>
<feature type="non-terminal residue" evidence="4">
    <location>
        <position position="1"/>
    </location>
</feature>
<dbReference type="EMBL" id="CAJOAY010013266">
    <property type="protein sequence ID" value="CAF4263302.1"/>
    <property type="molecule type" value="Genomic_DNA"/>
</dbReference>
<evidence type="ECO:0000313" key="4">
    <source>
        <dbReference type="EMBL" id="CAF4263302.1"/>
    </source>
</evidence>
<dbReference type="InterPro" id="IPR036844">
    <property type="entry name" value="Hint_dom_sf"/>
</dbReference>
<dbReference type="InterPro" id="IPR001767">
    <property type="entry name" value="Hedgehog_Hint"/>
</dbReference>
<reference evidence="4" key="1">
    <citation type="submission" date="2021-02" db="EMBL/GenBank/DDBJ databases">
        <authorList>
            <person name="Nowell W R."/>
        </authorList>
    </citation>
    <scope>NUCLEOTIDE SEQUENCE</scope>
</reference>
<feature type="region of interest" description="Disordered" evidence="1">
    <location>
        <begin position="60"/>
        <end position="100"/>
    </location>
</feature>
<feature type="domain" description="Hedgehog protein Hint" evidence="3">
    <location>
        <begin position="154"/>
        <end position="321"/>
    </location>
</feature>
<feature type="transmembrane region" description="Helical" evidence="2">
    <location>
        <begin position="345"/>
        <end position="366"/>
    </location>
</feature>
<organism evidence="4 5">
    <name type="scientific">Adineta steineri</name>
    <dbReference type="NCBI Taxonomy" id="433720"/>
    <lineage>
        <taxon>Eukaryota</taxon>
        <taxon>Metazoa</taxon>
        <taxon>Spiralia</taxon>
        <taxon>Gnathifera</taxon>
        <taxon>Rotifera</taxon>
        <taxon>Eurotatoria</taxon>
        <taxon>Bdelloidea</taxon>
        <taxon>Adinetida</taxon>
        <taxon>Adinetidae</taxon>
        <taxon>Adineta</taxon>
    </lineage>
</organism>
<dbReference type="PANTHER" id="PTHR11889:SF31">
    <property type="entry name" value="PROTEIN HEDGEHOG"/>
    <property type="match status" value="1"/>
</dbReference>
<feature type="region of interest" description="Disordered" evidence="1">
    <location>
        <begin position="1"/>
        <end position="39"/>
    </location>
</feature>
<proteinExistence type="predicted"/>
<dbReference type="InterPro" id="IPR050387">
    <property type="entry name" value="Hedgehog_Signaling"/>
</dbReference>
<feature type="non-terminal residue" evidence="4">
    <location>
        <position position="370"/>
    </location>
</feature>